<dbReference type="Gene3D" id="3.30.60.30">
    <property type="match status" value="1"/>
</dbReference>
<keyword evidence="4" id="KW-1185">Reference proteome</keyword>
<dbReference type="InterPro" id="IPR036058">
    <property type="entry name" value="Kazal_dom_sf"/>
</dbReference>
<dbReference type="Pfam" id="PF00050">
    <property type="entry name" value="Kazal_1"/>
    <property type="match status" value="1"/>
</dbReference>
<reference evidence="4" key="1">
    <citation type="journal article" date="2019" name="Int. J. Syst. Evol. Microbiol.">
        <title>The Global Catalogue of Microorganisms (GCM) 10K type strain sequencing project: providing services to taxonomists for standard genome sequencing and annotation.</title>
        <authorList>
            <consortium name="The Broad Institute Genomics Platform"/>
            <consortium name="The Broad Institute Genome Sequencing Center for Infectious Disease"/>
            <person name="Wu L."/>
            <person name="Ma J."/>
        </authorList>
    </citation>
    <scope>NUCLEOTIDE SEQUENCE [LARGE SCALE GENOMIC DNA]</scope>
    <source>
        <strain evidence="4">CGMCC 1.15928</strain>
    </source>
</reference>
<organism evidence="3 4">
    <name type="scientific">Henriciella pelagia</name>
    <dbReference type="NCBI Taxonomy" id="1977912"/>
    <lineage>
        <taxon>Bacteria</taxon>
        <taxon>Pseudomonadati</taxon>
        <taxon>Pseudomonadota</taxon>
        <taxon>Alphaproteobacteria</taxon>
        <taxon>Hyphomonadales</taxon>
        <taxon>Hyphomonadaceae</taxon>
        <taxon>Henriciella</taxon>
    </lineage>
</organism>
<dbReference type="Proteomes" id="UP000628854">
    <property type="component" value="Unassembled WGS sequence"/>
</dbReference>
<evidence type="ECO:0000313" key="4">
    <source>
        <dbReference type="Proteomes" id="UP000628854"/>
    </source>
</evidence>
<dbReference type="EMBL" id="BMKF01000001">
    <property type="protein sequence ID" value="GGB60685.1"/>
    <property type="molecule type" value="Genomic_DNA"/>
</dbReference>
<dbReference type="PROSITE" id="PS51257">
    <property type="entry name" value="PROKAR_LIPOPROTEIN"/>
    <property type="match status" value="1"/>
</dbReference>
<sequence length="130" mass="13146">MRLLAIALTFGILAACQPSETDTNETVPETPKPVEEPVSQPEPAPDAQGATCGGIAAIECPAGLYCKFPDGQCLEVMDGTGTCEPVPEICTQEYAPVCGCDGQTYSNACVAASAGASVAADGECAASDLE</sequence>
<evidence type="ECO:0000313" key="3">
    <source>
        <dbReference type="EMBL" id="GGB60685.1"/>
    </source>
</evidence>
<comment type="caution">
    <text evidence="3">The sequence shown here is derived from an EMBL/GenBank/DDBJ whole genome shotgun (WGS) entry which is preliminary data.</text>
</comment>
<dbReference type="InterPro" id="IPR002350">
    <property type="entry name" value="Kazal_dom"/>
</dbReference>
<protein>
    <recommendedName>
        <fullName evidence="2">Kazal-like domain-containing protein</fullName>
    </recommendedName>
</protein>
<feature type="region of interest" description="Disordered" evidence="1">
    <location>
        <begin position="19"/>
        <end position="47"/>
    </location>
</feature>
<dbReference type="SUPFAM" id="SSF100895">
    <property type="entry name" value="Kazal-type serine protease inhibitors"/>
    <property type="match status" value="1"/>
</dbReference>
<dbReference type="RefSeq" id="WP_084393617.1">
    <property type="nucleotide sequence ID" value="NZ_BMKF01000001.1"/>
</dbReference>
<proteinExistence type="predicted"/>
<dbReference type="CDD" id="cd00104">
    <property type="entry name" value="KAZAL_FS"/>
    <property type="match status" value="1"/>
</dbReference>
<dbReference type="PROSITE" id="PS51465">
    <property type="entry name" value="KAZAL_2"/>
    <property type="match status" value="1"/>
</dbReference>
<gene>
    <name evidence="3" type="ORF">GCM10011503_06470</name>
</gene>
<feature type="domain" description="Kazal-like" evidence="2">
    <location>
        <begin position="77"/>
        <end position="126"/>
    </location>
</feature>
<accession>A0ABQ1J7K9</accession>
<name>A0ABQ1J7K9_9PROT</name>
<evidence type="ECO:0000259" key="2">
    <source>
        <dbReference type="PROSITE" id="PS51465"/>
    </source>
</evidence>
<dbReference type="SMART" id="SM00280">
    <property type="entry name" value="KAZAL"/>
    <property type="match status" value="1"/>
</dbReference>
<evidence type="ECO:0000256" key="1">
    <source>
        <dbReference type="SAM" id="MobiDB-lite"/>
    </source>
</evidence>